<dbReference type="InterPro" id="IPR020084">
    <property type="entry name" value="NUDIX_hydrolase_CS"/>
</dbReference>
<sequence>MKLLYSLDDNQYENLGFDHTRSIVRAVLYDDNNRIALTKIKAKDIFGIRDYYELPGGGVNKNERLIDALKRELDEELGAKIDNIVPLGRVVDFYNLIKRKNNQHYYLCHVSSIGKNHQEERERQLIEKIVWVDIDSAISLYETMQNVLVGFLVKQRELPILRIAKAKMSLLNRLR</sequence>
<dbReference type="InterPro" id="IPR000086">
    <property type="entry name" value="NUDIX_hydrolase_dom"/>
</dbReference>
<dbReference type="GO" id="GO:0016787">
    <property type="term" value="F:hydrolase activity"/>
    <property type="evidence" value="ECO:0007669"/>
    <property type="project" value="UniProtKB-KW"/>
</dbReference>
<dbReference type="Pfam" id="PF00293">
    <property type="entry name" value="NUDIX"/>
    <property type="match status" value="1"/>
</dbReference>
<reference evidence="4" key="1">
    <citation type="submission" date="2019-08" db="EMBL/GenBank/DDBJ databases">
        <authorList>
            <person name="Kucharzyk K."/>
            <person name="Murdoch R.W."/>
            <person name="Higgins S."/>
            <person name="Loffler F."/>
        </authorList>
    </citation>
    <scope>NUCLEOTIDE SEQUENCE</scope>
</reference>
<comment type="caution">
    <text evidence="4">The sequence shown here is derived from an EMBL/GenBank/DDBJ whole genome shotgun (WGS) entry which is preliminary data.</text>
</comment>
<evidence type="ECO:0000256" key="2">
    <source>
        <dbReference type="ARBA" id="ARBA00022801"/>
    </source>
</evidence>
<keyword evidence="2" id="KW-0378">Hydrolase</keyword>
<evidence type="ECO:0000259" key="3">
    <source>
        <dbReference type="PROSITE" id="PS51462"/>
    </source>
</evidence>
<feature type="domain" description="Nudix hydrolase" evidence="3">
    <location>
        <begin position="19"/>
        <end position="155"/>
    </location>
</feature>
<dbReference type="AlphaFoldDB" id="A0A645CSD6"/>
<evidence type="ECO:0000313" key="4">
    <source>
        <dbReference type="EMBL" id="MPM79778.1"/>
    </source>
</evidence>
<dbReference type="EMBL" id="VSSQ01029588">
    <property type="protein sequence ID" value="MPM79778.1"/>
    <property type="molecule type" value="Genomic_DNA"/>
</dbReference>
<organism evidence="4">
    <name type="scientific">bioreactor metagenome</name>
    <dbReference type="NCBI Taxonomy" id="1076179"/>
    <lineage>
        <taxon>unclassified sequences</taxon>
        <taxon>metagenomes</taxon>
        <taxon>ecological metagenomes</taxon>
    </lineage>
</organism>
<gene>
    <name evidence="4" type="ORF">SDC9_126820</name>
</gene>
<dbReference type="PROSITE" id="PS00893">
    <property type="entry name" value="NUDIX_BOX"/>
    <property type="match status" value="1"/>
</dbReference>
<name>A0A645CSD6_9ZZZZ</name>
<protein>
    <recommendedName>
        <fullName evidence="3">Nudix hydrolase domain-containing protein</fullName>
    </recommendedName>
</protein>
<dbReference type="InterPro" id="IPR015797">
    <property type="entry name" value="NUDIX_hydrolase-like_dom_sf"/>
</dbReference>
<accession>A0A645CSD6</accession>
<dbReference type="PANTHER" id="PTHR43046">
    <property type="entry name" value="GDP-MANNOSE MANNOSYL HYDROLASE"/>
    <property type="match status" value="1"/>
</dbReference>
<evidence type="ECO:0000256" key="1">
    <source>
        <dbReference type="ARBA" id="ARBA00001946"/>
    </source>
</evidence>
<dbReference type="PANTHER" id="PTHR43046:SF14">
    <property type="entry name" value="MUTT_NUDIX FAMILY PROTEIN"/>
    <property type="match status" value="1"/>
</dbReference>
<proteinExistence type="predicted"/>
<dbReference type="SUPFAM" id="SSF55811">
    <property type="entry name" value="Nudix"/>
    <property type="match status" value="1"/>
</dbReference>
<dbReference type="Gene3D" id="3.90.79.10">
    <property type="entry name" value="Nucleoside Triphosphate Pyrophosphohydrolase"/>
    <property type="match status" value="1"/>
</dbReference>
<dbReference type="PROSITE" id="PS51462">
    <property type="entry name" value="NUDIX"/>
    <property type="match status" value="1"/>
</dbReference>
<comment type="cofactor">
    <cofactor evidence="1">
        <name>Mg(2+)</name>
        <dbReference type="ChEBI" id="CHEBI:18420"/>
    </cofactor>
</comment>